<dbReference type="Proteomes" id="UP000183658">
    <property type="component" value="Unassembled WGS sequence"/>
</dbReference>
<protein>
    <recommendedName>
        <fullName evidence="3">ATP-binding protein</fullName>
    </recommendedName>
</protein>
<dbReference type="AlphaFoldDB" id="A0A1H9MVW3"/>
<evidence type="ECO:0000313" key="2">
    <source>
        <dbReference type="Proteomes" id="UP000183658"/>
    </source>
</evidence>
<organism evidence="1 2">
    <name type="scientific">Flavobacterium frigoris</name>
    <dbReference type="NCBI Taxonomy" id="229204"/>
    <lineage>
        <taxon>Bacteria</taxon>
        <taxon>Pseudomonadati</taxon>
        <taxon>Bacteroidota</taxon>
        <taxon>Flavobacteriia</taxon>
        <taxon>Flavobacteriales</taxon>
        <taxon>Flavobacteriaceae</taxon>
        <taxon>Flavobacterium</taxon>
    </lineage>
</organism>
<evidence type="ECO:0008006" key="3">
    <source>
        <dbReference type="Google" id="ProtNLM"/>
    </source>
</evidence>
<reference evidence="2" key="1">
    <citation type="submission" date="2016-10" db="EMBL/GenBank/DDBJ databases">
        <authorList>
            <person name="Varghese N."/>
            <person name="Submissions S."/>
        </authorList>
    </citation>
    <scope>NUCLEOTIDE SEQUENCE [LARGE SCALE GENOMIC DNA]</scope>
    <source>
        <strain evidence="2">DSM 15719</strain>
    </source>
</reference>
<name>A0A1H9MVW3_FLAFI</name>
<dbReference type="OrthoDB" id="856045at2"/>
<dbReference type="EMBL" id="FOFZ01000009">
    <property type="protein sequence ID" value="SER27808.1"/>
    <property type="molecule type" value="Genomic_DNA"/>
</dbReference>
<dbReference type="InterPro" id="IPR027417">
    <property type="entry name" value="P-loop_NTPase"/>
</dbReference>
<gene>
    <name evidence="1" type="ORF">SAMN05444355_10940</name>
</gene>
<sequence length="1078" mass="124722">MNTITKTSKNFSPSVNIIRDNEIELNYIVTPNSHQAFIQIAQGFNVGTRVFNLVGAYGIGKSAFLKAFQSDARKTSQYFNHQIASQVNDFEVMQFVGTYNSLHESFSDFFKLKNSTIDLVIENLDKFYNGLRKNGKGLIIFIDEFGKYLEFAARNNPENELYFIQQLAEYVNDSTKNILLISTLHQDFNQYSYSLTKSQQNEWDKVKGRLKEITFNEPVEQLLFLAAKRIDQLNFESETYHFEELFEVIQESKLFPLRDYLNKEIAQELLPFDLLAASVLTLALQKYGQNERSLFSFIEANDPYSLANYNATQNPHYNLSNVYDYLVHNYHSFLSNRFNPHFPNWTTIKVAIERVEGYYNGDKDAATKIIKTIGLLNIFSSAAGVINPKFIDLYAKYSLGIDSTKLILDELKRIKIIHFVEFAERFKISQGTDLDIEKALQEAAFQIEMPTSIIDYLGEHFTFNYVSAKSAYYKTGTPRLFEFQLSEKPFVTAPEAEVDGYIQLVIGNDVIQEELISVSRNCNEAIIFVWYKNVETIRNVLFEILKIKKVKADNIEDKVAVNQLDEIEENQIKLLNKLVLDDLYSNDGTVQWFLNGNQIVIDNAKTLNKCLSRISSEIYHGTPIYKNELVNKTKLSTVISTSRKMMMRHLIHSWNVSNLGYVEGTFPPDKTIYLSLLVETGMHADTGNGSFDLTRPTNESYDLLWDLGLEFLNSAKHSKRNLQDFTNLMLGKPFKLKQGFIDFWLPIFLFANRNDFALFSNDIFIPELTVETLDLVSKDPRKFDIKAFDVQGIRLALFNQYRKLLEQSEKQALTNQSFIETIKPFLKFYAKDINFYSKNTERISAQSIRLRSAIALSKDPEKAFFEDFPSAMGYSVTQLQKNHSQLEKYMTDLQVSIKEIRFSYGHLIERFENFVSEDIVGQSLDFEGYKTELKKRYADIKKHFLKTEQKAFIQRINSPLDDKEAWLNSLVQVCLGKTLENITDDEEIKLYSLFSEMIKELDNLCELGRNNYNEDHENIFQIEITSFVDGLKKNLVRLPKNKTKEIENKEAELKNLLGKDSRINIAVLTNLLQNELKK</sequence>
<keyword evidence="2" id="KW-1185">Reference proteome</keyword>
<accession>A0A1H9MVW3</accession>
<dbReference type="RefSeq" id="WP_074723786.1">
    <property type="nucleotide sequence ID" value="NZ_CBCRVS010000009.1"/>
</dbReference>
<dbReference type="Gene3D" id="3.40.50.300">
    <property type="entry name" value="P-loop containing nucleotide triphosphate hydrolases"/>
    <property type="match status" value="1"/>
</dbReference>
<evidence type="ECO:0000313" key="1">
    <source>
        <dbReference type="EMBL" id="SER27808.1"/>
    </source>
</evidence>
<proteinExistence type="predicted"/>
<dbReference type="SUPFAM" id="SSF52540">
    <property type="entry name" value="P-loop containing nucleoside triphosphate hydrolases"/>
    <property type="match status" value="1"/>
</dbReference>